<dbReference type="EC" id="2.7.8.-" evidence="2"/>
<sequence length="201" mass="22904">MEEAEGSKKGVVLLKNEVDRSPIIILLSHDGNEKLSILSVPRDLYVPILYHDGQVMIKDKITHVTAFGGDVDVQKTINSYFQINPDFYSEMTHNELIELIDGFGGVEEADGKAITGEETLTLLLERNLPNSSNNEVQHYQILEAFLVNLLEKSELFTDYFPSDVDMHSIMMEDKLESGLIDARFYYFLNEEDLEDIINQLK</sequence>
<proteinExistence type="predicted"/>
<keyword evidence="2" id="KW-0808">Transferase</keyword>
<reference evidence="2 3" key="1">
    <citation type="submission" date="2021-10" db="EMBL/GenBank/DDBJ databases">
        <authorList>
            <person name="Criscuolo A."/>
        </authorList>
    </citation>
    <scope>NUCLEOTIDE SEQUENCE [LARGE SCALE GENOMIC DNA]</scope>
    <source>
        <strain evidence="3">CIP 111883</strain>
    </source>
</reference>
<accession>A0ABM8YUK4</accession>
<evidence type="ECO:0000259" key="1">
    <source>
        <dbReference type="Pfam" id="PF03816"/>
    </source>
</evidence>
<organism evidence="2 3">
    <name type="scientific">Sutcliffiella rhizosphaerae</name>
    <dbReference type="NCBI Taxonomy" id="2880967"/>
    <lineage>
        <taxon>Bacteria</taxon>
        <taxon>Bacillati</taxon>
        <taxon>Bacillota</taxon>
        <taxon>Bacilli</taxon>
        <taxon>Bacillales</taxon>
        <taxon>Bacillaceae</taxon>
        <taxon>Sutcliffiella</taxon>
    </lineage>
</organism>
<comment type="caution">
    <text evidence="2">The sequence shown here is derived from an EMBL/GenBank/DDBJ whole genome shotgun (WGS) entry which is preliminary data.</text>
</comment>
<dbReference type="Proteomes" id="UP000789833">
    <property type="component" value="Unassembled WGS sequence"/>
</dbReference>
<name>A0ABM8YUK4_9BACI</name>
<gene>
    <name evidence="2" type="primary">tagU_3</name>
    <name evidence="2" type="ORF">BACCIP111883_04465</name>
</gene>
<keyword evidence="3" id="KW-1185">Reference proteome</keyword>
<evidence type="ECO:0000313" key="2">
    <source>
        <dbReference type="EMBL" id="CAG9623647.1"/>
    </source>
</evidence>
<feature type="domain" description="Cell envelope-related transcriptional attenuator" evidence="1">
    <location>
        <begin position="23"/>
        <end position="108"/>
    </location>
</feature>
<dbReference type="Gene3D" id="3.40.630.190">
    <property type="entry name" value="LCP protein"/>
    <property type="match status" value="1"/>
</dbReference>
<evidence type="ECO:0000313" key="3">
    <source>
        <dbReference type="Proteomes" id="UP000789833"/>
    </source>
</evidence>
<dbReference type="EMBL" id="CAKJTJ010000060">
    <property type="protein sequence ID" value="CAG9623647.1"/>
    <property type="molecule type" value="Genomic_DNA"/>
</dbReference>
<protein>
    <submittedName>
        <fullName evidence="2">Polyisoprenyl-teichoic acid--peptidoglycan teichoic acid transferase TagU</fullName>
        <ecNumber evidence="2">2.7.8.-</ecNumber>
    </submittedName>
</protein>
<dbReference type="RefSeq" id="WP_230505280.1">
    <property type="nucleotide sequence ID" value="NZ_CAKJTJ010000060.1"/>
</dbReference>
<dbReference type="InterPro" id="IPR004474">
    <property type="entry name" value="LytR_CpsA_psr"/>
</dbReference>
<dbReference type="Pfam" id="PF03816">
    <property type="entry name" value="LytR_cpsA_psr"/>
    <property type="match status" value="1"/>
</dbReference>
<dbReference type="GO" id="GO:0016740">
    <property type="term" value="F:transferase activity"/>
    <property type="evidence" value="ECO:0007669"/>
    <property type="project" value="UniProtKB-KW"/>
</dbReference>